<protein>
    <submittedName>
        <fullName evidence="2">Uncharacterized protein</fullName>
    </submittedName>
</protein>
<dbReference type="EMBL" id="KI277163">
    <property type="protein sequence ID" value="ESA20610.1"/>
    <property type="molecule type" value="Genomic_DNA"/>
</dbReference>
<dbReference type="HOGENOM" id="CLU_994478_0_0_1"/>
<accession>U9UJR4</accession>
<dbReference type="VEuPathDB" id="FungiDB:RhiirFUN_015750"/>
<evidence type="ECO:0000256" key="1">
    <source>
        <dbReference type="SAM" id="MobiDB-lite"/>
    </source>
</evidence>
<name>U9UJR4_RHIID</name>
<organism evidence="2">
    <name type="scientific">Rhizophagus irregularis (strain DAOM 181602 / DAOM 197198 / MUCL 43194)</name>
    <name type="common">Arbuscular mycorrhizal fungus</name>
    <name type="synonym">Glomus intraradices</name>
    <dbReference type="NCBI Taxonomy" id="747089"/>
    <lineage>
        <taxon>Eukaryota</taxon>
        <taxon>Fungi</taxon>
        <taxon>Fungi incertae sedis</taxon>
        <taxon>Mucoromycota</taxon>
        <taxon>Glomeromycotina</taxon>
        <taxon>Glomeromycetes</taxon>
        <taxon>Glomerales</taxon>
        <taxon>Glomeraceae</taxon>
        <taxon>Rhizophagus</taxon>
    </lineage>
</organism>
<dbReference type="AlphaFoldDB" id="U9UJR4"/>
<dbReference type="VEuPathDB" id="FungiDB:RhiirFUN_015752"/>
<reference evidence="2" key="1">
    <citation type="submission" date="2013-07" db="EMBL/GenBank/DDBJ databases">
        <title>The genome of an arbuscular mycorrhizal fungus provides insights into the evolution of the oldest plant symbiosis.</title>
        <authorList>
            <consortium name="DOE Joint Genome Institute"/>
            <person name="Tisserant E."/>
            <person name="Malbreil M."/>
            <person name="Kuo A."/>
            <person name="Kohler A."/>
            <person name="Symeonidi A."/>
            <person name="Balestrini R."/>
            <person name="Charron P."/>
            <person name="Duensing N."/>
            <person name="Frei-dit-Frey N."/>
            <person name="Gianinazzi-Pearson V."/>
            <person name="Gilbert B."/>
            <person name="Handa Y."/>
            <person name="Hijri M."/>
            <person name="Kaul R."/>
            <person name="Kawaguchi M."/>
            <person name="Krajinski F."/>
            <person name="Lammers P."/>
            <person name="Lapierre D."/>
            <person name="Masclaux F.G."/>
            <person name="Murat C."/>
            <person name="Morin E."/>
            <person name="Ndikumana S."/>
            <person name="Pagni M."/>
            <person name="Petitpierre D."/>
            <person name="Requena N."/>
            <person name="Rosikiewicz P."/>
            <person name="Riley R."/>
            <person name="Saito K."/>
            <person name="San Clemente H."/>
            <person name="Shapiro H."/>
            <person name="van Tuinen D."/>
            <person name="Becard G."/>
            <person name="Bonfante P."/>
            <person name="Paszkowski U."/>
            <person name="Shachar-Hill Y."/>
            <person name="Young J.P."/>
            <person name="Sanders I.R."/>
            <person name="Henrissat B."/>
            <person name="Rensing S.A."/>
            <person name="Grigoriev I.V."/>
            <person name="Corradi N."/>
            <person name="Roux C."/>
            <person name="Martin F."/>
        </authorList>
    </citation>
    <scope>NUCLEOTIDE SEQUENCE</scope>
    <source>
        <strain evidence="2">DAOM 197198</strain>
    </source>
</reference>
<feature type="region of interest" description="Disordered" evidence="1">
    <location>
        <begin position="1"/>
        <end position="33"/>
    </location>
</feature>
<gene>
    <name evidence="2" type="ORF">GLOINDRAFT_18342</name>
</gene>
<proteinExistence type="predicted"/>
<evidence type="ECO:0000313" key="2">
    <source>
        <dbReference type="EMBL" id="ESA20610.1"/>
    </source>
</evidence>
<sequence length="280" mass="31869">MDSIKKDLQEASDANSDFEITQKKGPRSLAGERDLKELIENLHVKKTKQFAENNATQIMGDNITLRTKKDDQNHSSKTDDYFPLRDDISCQFITMIPSLPIKPPLRPDFAARNDENEFPALVDNEEEEIHPLDGQGKIRCNRKGNIEFSVVELEFMEEDYKTILQDPDLEEEDRKCNVRFLSSSSVDIGEWEFAVHVNATKAIGNCCQSTRVNQSILNGILNLNLTDEQAKIVRVPFLQISGIYGQMLLEDLVNGFYFVFPGASFELPTKLSQIHKLSRL</sequence>